<protein>
    <submittedName>
        <fullName evidence="1">Uncharacterized protein</fullName>
    </submittedName>
</protein>
<reference evidence="1 2" key="1">
    <citation type="submission" date="2013-08" db="EMBL/GenBank/DDBJ databases">
        <authorList>
            <person name="Weinstock G."/>
            <person name="Sodergren E."/>
            <person name="Wylie T."/>
            <person name="Fulton L."/>
            <person name="Fulton R."/>
            <person name="Fronick C."/>
            <person name="O'Laughlin M."/>
            <person name="Godfrey J."/>
            <person name="Miner T."/>
            <person name="Herter B."/>
            <person name="Appelbaum E."/>
            <person name="Cordes M."/>
            <person name="Lek S."/>
            <person name="Wollam A."/>
            <person name="Pepin K.H."/>
            <person name="Palsikar V.B."/>
            <person name="Mitreva M."/>
            <person name="Wilson R.K."/>
        </authorList>
    </citation>
    <scope>NUCLEOTIDE SEQUENCE [LARGE SCALE GENOMIC DNA]</scope>
    <source>
        <strain evidence="1 2">ATCC 12856</strain>
    </source>
</reference>
<dbReference type="Proteomes" id="UP000016511">
    <property type="component" value="Unassembled WGS sequence"/>
</dbReference>
<dbReference type="AlphaFoldDB" id="U1Y9T8"/>
<sequence length="65" mass="7291">MGSGGLMIKRMMLLVSCLLLIITSGCSSDRRDLERMTLSLAYGWDIDKDDKLTVYQASTIFNKDV</sequence>
<dbReference type="HOGENOM" id="CLU_2872676_0_0_9"/>
<gene>
    <name evidence="1" type="ORF">HMPREF0083_04376</name>
</gene>
<evidence type="ECO:0000313" key="2">
    <source>
        <dbReference type="Proteomes" id="UP000016511"/>
    </source>
</evidence>
<dbReference type="EMBL" id="AWSJ01000264">
    <property type="protein sequence ID" value="ERI07586.1"/>
    <property type="molecule type" value="Genomic_DNA"/>
</dbReference>
<keyword evidence="2" id="KW-1185">Reference proteome</keyword>
<dbReference type="STRING" id="649747.HMPREF0083_04376"/>
<comment type="caution">
    <text evidence="1">The sequence shown here is derived from an EMBL/GenBank/DDBJ whole genome shotgun (WGS) entry which is preliminary data.</text>
</comment>
<organism evidence="1 2">
    <name type="scientific">Aneurinibacillus aneurinilyticus ATCC 12856</name>
    <dbReference type="NCBI Taxonomy" id="649747"/>
    <lineage>
        <taxon>Bacteria</taxon>
        <taxon>Bacillati</taxon>
        <taxon>Bacillota</taxon>
        <taxon>Bacilli</taxon>
        <taxon>Bacillales</taxon>
        <taxon>Paenibacillaceae</taxon>
        <taxon>Aneurinibacillus group</taxon>
        <taxon>Aneurinibacillus</taxon>
    </lineage>
</organism>
<feature type="non-terminal residue" evidence="1">
    <location>
        <position position="65"/>
    </location>
</feature>
<evidence type="ECO:0000313" key="1">
    <source>
        <dbReference type="EMBL" id="ERI07586.1"/>
    </source>
</evidence>
<proteinExistence type="predicted"/>
<accession>U1Y9T8</accession>
<name>U1Y9T8_ANEAE</name>